<evidence type="ECO:0000313" key="12">
    <source>
        <dbReference type="EMBL" id="QQZ59335.1"/>
    </source>
</evidence>
<dbReference type="InterPro" id="IPR017871">
    <property type="entry name" value="ABC_transporter-like_CS"/>
</dbReference>
<feature type="transmembrane region" description="Helical" evidence="9">
    <location>
        <begin position="60"/>
        <end position="84"/>
    </location>
</feature>
<name>A0A974SCK5_9BACL</name>
<feature type="transmembrane region" description="Helical" evidence="9">
    <location>
        <begin position="127"/>
        <end position="148"/>
    </location>
</feature>
<dbReference type="InterPro" id="IPR011527">
    <property type="entry name" value="ABC1_TM_dom"/>
</dbReference>
<dbReference type="RefSeq" id="WP_202676439.1">
    <property type="nucleotide sequence ID" value="NZ_CP068595.1"/>
</dbReference>
<evidence type="ECO:0000256" key="1">
    <source>
        <dbReference type="ARBA" id="ARBA00004651"/>
    </source>
</evidence>
<dbReference type="InterPro" id="IPR039421">
    <property type="entry name" value="Type_1_exporter"/>
</dbReference>
<dbReference type="GO" id="GO:0005524">
    <property type="term" value="F:ATP binding"/>
    <property type="evidence" value="ECO:0007669"/>
    <property type="project" value="UniProtKB-KW"/>
</dbReference>
<dbReference type="SUPFAM" id="SSF90123">
    <property type="entry name" value="ABC transporter transmembrane region"/>
    <property type="match status" value="1"/>
</dbReference>
<dbReference type="PROSITE" id="PS00211">
    <property type="entry name" value="ABC_TRANSPORTER_1"/>
    <property type="match status" value="1"/>
</dbReference>
<dbReference type="PROSITE" id="PS50893">
    <property type="entry name" value="ABC_TRANSPORTER_2"/>
    <property type="match status" value="1"/>
</dbReference>
<dbReference type="Proteomes" id="UP000595841">
    <property type="component" value="Chromosome"/>
</dbReference>
<keyword evidence="3" id="KW-1003">Cell membrane</keyword>
<dbReference type="SMART" id="SM00382">
    <property type="entry name" value="AAA"/>
    <property type="match status" value="1"/>
</dbReference>
<dbReference type="Gene3D" id="3.40.50.300">
    <property type="entry name" value="P-loop containing nucleotide triphosphate hydrolases"/>
    <property type="match status" value="1"/>
</dbReference>
<dbReference type="PANTHER" id="PTHR43394:SF1">
    <property type="entry name" value="ATP-BINDING CASSETTE SUB-FAMILY B MEMBER 10, MITOCHONDRIAL"/>
    <property type="match status" value="1"/>
</dbReference>
<evidence type="ECO:0000256" key="9">
    <source>
        <dbReference type="SAM" id="Phobius"/>
    </source>
</evidence>
<evidence type="ECO:0000256" key="2">
    <source>
        <dbReference type="ARBA" id="ARBA00022448"/>
    </source>
</evidence>
<feature type="transmembrane region" description="Helical" evidence="9">
    <location>
        <begin position="237"/>
        <end position="259"/>
    </location>
</feature>
<protein>
    <submittedName>
        <fullName evidence="12">ABC transporter ATP-binding protein</fullName>
    </submittedName>
</protein>
<keyword evidence="5" id="KW-0547">Nucleotide-binding</keyword>
<evidence type="ECO:0000256" key="3">
    <source>
        <dbReference type="ARBA" id="ARBA00022475"/>
    </source>
</evidence>
<dbReference type="InterPro" id="IPR036640">
    <property type="entry name" value="ABC1_TM_sf"/>
</dbReference>
<evidence type="ECO:0000256" key="4">
    <source>
        <dbReference type="ARBA" id="ARBA00022692"/>
    </source>
</evidence>
<dbReference type="GO" id="GO:0005886">
    <property type="term" value="C:plasma membrane"/>
    <property type="evidence" value="ECO:0007669"/>
    <property type="project" value="UniProtKB-SubCell"/>
</dbReference>
<sequence length="583" mass="63789">MVKILKYLNPKEWALFGISILFIVAQVWLDLELPDYMSEITRLVQTPGSEMSEIMATGGWMLLCALGSLATSIVVAGIAARIAANFSSRLRSKLFDKVQSFSMEEINNFSTASLITRSTNDITQVQMLIVIGLQLLVKAPILAVWALLKITGKSWEWSLTTGIAVGVLILIVGICVVLVLPKFQKLQQLTDNLNRVSRENLTGLRIIRAYNAEGYQENKFSEANNVLTRTNLFANNVLAVLMPSITLIMSGLSLAIYWVGASLIQSADMGAKMGLFSDMIVFSSYAIQVVMAFMMLIMIFILMPRAHVSAKRINEVLDTKPSLMNGSLTASASKLAGEVEFRKVSFKYPDADDYVLKDISFTAKTGETVAFIGSTGCGKSTVVNLIPRFYDATEGEVLVNGVNVNQYEESALRNKMGYVSQKAVLFGGTVTSNIAFGDNGSDASAEVVDAVYISQASDFVEKMEGSYDAHIAQGGTNLSGGQKQRLSIARAIARRPEILIFDDSFSALDYKTDRKLRSELKKGARGTTMLIVAQRIGTIKDADKIIVLEEGRIAGMGTHEELMDTCSVYQEIAYSQLSKEELA</sequence>
<comment type="subcellular location">
    <subcellularLocation>
        <location evidence="1">Cell membrane</location>
        <topology evidence="1">Multi-pass membrane protein</topology>
    </subcellularLocation>
</comment>
<evidence type="ECO:0000256" key="6">
    <source>
        <dbReference type="ARBA" id="ARBA00022840"/>
    </source>
</evidence>
<keyword evidence="13" id="KW-1185">Reference proteome</keyword>
<keyword evidence="2" id="KW-0813">Transport</keyword>
<proteinExistence type="predicted"/>
<dbReference type="InterPro" id="IPR027417">
    <property type="entry name" value="P-loop_NTPase"/>
</dbReference>
<dbReference type="Pfam" id="PF00664">
    <property type="entry name" value="ABC_membrane"/>
    <property type="match status" value="1"/>
</dbReference>
<feature type="domain" description="ABC transmembrane type-1" evidence="11">
    <location>
        <begin position="18"/>
        <end position="305"/>
    </location>
</feature>
<feature type="transmembrane region" description="Helical" evidence="9">
    <location>
        <begin position="160"/>
        <end position="180"/>
    </location>
</feature>
<dbReference type="PANTHER" id="PTHR43394">
    <property type="entry name" value="ATP-DEPENDENT PERMEASE MDL1, MITOCHONDRIAL"/>
    <property type="match status" value="1"/>
</dbReference>
<dbReference type="PROSITE" id="PS50929">
    <property type="entry name" value="ABC_TM1F"/>
    <property type="match status" value="1"/>
</dbReference>
<evidence type="ECO:0000256" key="5">
    <source>
        <dbReference type="ARBA" id="ARBA00022741"/>
    </source>
</evidence>
<keyword evidence="6 12" id="KW-0067">ATP-binding</keyword>
<evidence type="ECO:0000259" key="11">
    <source>
        <dbReference type="PROSITE" id="PS50929"/>
    </source>
</evidence>
<dbReference type="Gene3D" id="1.20.1560.10">
    <property type="entry name" value="ABC transporter type 1, transmembrane domain"/>
    <property type="match status" value="1"/>
</dbReference>
<keyword evidence="8 9" id="KW-0472">Membrane</keyword>
<evidence type="ECO:0000256" key="8">
    <source>
        <dbReference type="ARBA" id="ARBA00023136"/>
    </source>
</evidence>
<organism evidence="12 13">
    <name type="scientific">Paenibacillus sonchi</name>
    <dbReference type="NCBI Taxonomy" id="373687"/>
    <lineage>
        <taxon>Bacteria</taxon>
        <taxon>Bacillati</taxon>
        <taxon>Bacillota</taxon>
        <taxon>Bacilli</taxon>
        <taxon>Bacillales</taxon>
        <taxon>Paenibacillaceae</taxon>
        <taxon>Paenibacillus</taxon>
        <taxon>Paenibacillus sonchi group</taxon>
    </lineage>
</organism>
<feature type="domain" description="ABC transporter" evidence="10">
    <location>
        <begin position="339"/>
        <end position="575"/>
    </location>
</feature>
<dbReference type="FunFam" id="3.40.50.300:FF:000854">
    <property type="entry name" value="Multidrug ABC transporter ATP-binding protein"/>
    <property type="match status" value="1"/>
</dbReference>
<evidence type="ECO:0000259" key="10">
    <source>
        <dbReference type="PROSITE" id="PS50893"/>
    </source>
</evidence>
<dbReference type="Pfam" id="PF00005">
    <property type="entry name" value="ABC_tran"/>
    <property type="match status" value="1"/>
</dbReference>
<dbReference type="InterPro" id="IPR003593">
    <property type="entry name" value="AAA+_ATPase"/>
</dbReference>
<dbReference type="GO" id="GO:0015421">
    <property type="term" value="F:ABC-type oligopeptide transporter activity"/>
    <property type="evidence" value="ECO:0007669"/>
    <property type="project" value="TreeGrafter"/>
</dbReference>
<feature type="transmembrane region" description="Helical" evidence="9">
    <location>
        <begin position="12"/>
        <end position="29"/>
    </location>
</feature>
<dbReference type="AlphaFoldDB" id="A0A974SCK5"/>
<evidence type="ECO:0000256" key="7">
    <source>
        <dbReference type="ARBA" id="ARBA00022989"/>
    </source>
</evidence>
<dbReference type="InterPro" id="IPR003439">
    <property type="entry name" value="ABC_transporter-like_ATP-bd"/>
</dbReference>
<gene>
    <name evidence="12" type="ORF">JI735_22050</name>
</gene>
<dbReference type="CDD" id="cd18548">
    <property type="entry name" value="ABC_6TM_Tm287_like"/>
    <property type="match status" value="1"/>
</dbReference>
<dbReference type="SUPFAM" id="SSF52540">
    <property type="entry name" value="P-loop containing nucleoside triphosphate hydrolases"/>
    <property type="match status" value="1"/>
</dbReference>
<dbReference type="EMBL" id="CP068595">
    <property type="protein sequence ID" value="QQZ59335.1"/>
    <property type="molecule type" value="Genomic_DNA"/>
</dbReference>
<feature type="transmembrane region" description="Helical" evidence="9">
    <location>
        <begin position="279"/>
        <end position="302"/>
    </location>
</feature>
<accession>A0A974SCK5</accession>
<evidence type="ECO:0000313" key="13">
    <source>
        <dbReference type="Proteomes" id="UP000595841"/>
    </source>
</evidence>
<dbReference type="GO" id="GO:0016887">
    <property type="term" value="F:ATP hydrolysis activity"/>
    <property type="evidence" value="ECO:0007669"/>
    <property type="project" value="InterPro"/>
</dbReference>
<dbReference type="KEGG" id="pson:JI735_22050"/>
<keyword evidence="4 9" id="KW-0812">Transmembrane</keyword>
<keyword evidence="7 9" id="KW-1133">Transmembrane helix</keyword>
<reference evidence="12 13" key="1">
    <citation type="submission" date="2021-01" db="EMBL/GenBank/DDBJ databases">
        <title>Whole genome sequence of Paenibacillus sonchi LMG 24727 for comparative genomics.</title>
        <authorList>
            <person name="Lee G."/>
            <person name="Kim M.-J."/>
            <person name="Lim K."/>
            <person name="Shin J.-H."/>
        </authorList>
    </citation>
    <scope>NUCLEOTIDE SEQUENCE [LARGE SCALE GENOMIC DNA]</scope>
    <source>
        <strain evidence="12 13">LMG 24727</strain>
    </source>
</reference>